<reference evidence="1" key="1">
    <citation type="submission" date="2023-06" db="EMBL/GenBank/DDBJ databases">
        <title>Genome-scale phylogeny and comparative genomics of the fungal order Sordariales.</title>
        <authorList>
            <consortium name="Lawrence Berkeley National Laboratory"/>
            <person name="Hensen N."/>
            <person name="Bonometti L."/>
            <person name="Westerberg I."/>
            <person name="Brannstrom I.O."/>
            <person name="Guillou S."/>
            <person name="Cros-Aarteil S."/>
            <person name="Calhoun S."/>
            <person name="Haridas S."/>
            <person name="Kuo A."/>
            <person name="Mondo S."/>
            <person name="Pangilinan J."/>
            <person name="Riley R."/>
            <person name="Labutti K."/>
            <person name="Andreopoulos B."/>
            <person name="Lipzen A."/>
            <person name="Chen C."/>
            <person name="Yanf M."/>
            <person name="Daum C."/>
            <person name="Ng V."/>
            <person name="Clum A."/>
            <person name="Steindorff A."/>
            <person name="Ohm R."/>
            <person name="Martin F."/>
            <person name="Silar P."/>
            <person name="Natvig D."/>
            <person name="Lalanne C."/>
            <person name="Gautier V."/>
            <person name="Ament-Velasquez S.L."/>
            <person name="Kruys A."/>
            <person name="Hutchinson M.I."/>
            <person name="Powell A.J."/>
            <person name="Barry K."/>
            <person name="Miller A.N."/>
            <person name="Grigoriev I.V."/>
            <person name="Debuchy R."/>
            <person name="Gladieux P."/>
            <person name="Thoren M.H."/>
            <person name="Johannesson H."/>
        </authorList>
    </citation>
    <scope>NUCLEOTIDE SEQUENCE</scope>
    <source>
        <strain evidence="1">SMH4607-1</strain>
    </source>
</reference>
<keyword evidence="2" id="KW-1185">Reference proteome</keyword>
<comment type="caution">
    <text evidence="1">The sequence shown here is derived from an EMBL/GenBank/DDBJ whole genome shotgun (WGS) entry which is preliminary data.</text>
</comment>
<name>A0AA40AHT2_9PEZI</name>
<organism evidence="1 2">
    <name type="scientific">Lasiosphaeris hirsuta</name>
    <dbReference type="NCBI Taxonomy" id="260670"/>
    <lineage>
        <taxon>Eukaryota</taxon>
        <taxon>Fungi</taxon>
        <taxon>Dikarya</taxon>
        <taxon>Ascomycota</taxon>
        <taxon>Pezizomycotina</taxon>
        <taxon>Sordariomycetes</taxon>
        <taxon>Sordariomycetidae</taxon>
        <taxon>Sordariales</taxon>
        <taxon>Lasiosphaeriaceae</taxon>
        <taxon>Lasiosphaeris</taxon>
    </lineage>
</organism>
<dbReference type="Proteomes" id="UP001172102">
    <property type="component" value="Unassembled WGS sequence"/>
</dbReference>
<gene>
    <name evidence="1" type="ORF">B0H67DRAFT_582411</name>
</gene>
<protein>
    <submittedName>
        <fullName evidence="1">Uncharacterized protein</fullName>
    </submittedName>
</protein>
<sequence length="184" mass="20419">MAAPAGMGIHNLSGNWALNRGLSDDISPVLALQGVNWILRAALSRAPISLAISHVRDETSGVGTVTTTQRTMGRVAQEERALDWTDTTSSHPIFGQVVTKSRISAIDDKLKPFLRQDWEENTSELIEAQSVGPGWTSWQTWGFQIIDGKRYHVRNAIVQKGEDFAETASEFVEFKMIYDWAGET</sequence>
<dbReference type="InterPro" id="IPR053037">
    <property type="entry name" value="Pericyclase_pydY-like"/>
</dbReference>
<evidence type="ECO:0000313" key="1">
    <source>
        <dbReference type="EMBL" id="KAK0716108.1"/>
    </source>
</evidence>
<dbReference type="PANTHER" id="PTHR38115:SF1">
    <property type="entry name" value="LIPOCALIN-LIKE DOMAIN-CONTAINING PROTEIN"/>
    <property type="match status" value="1"/>
</dbReference>
<dbReference type="PANTHER" id="PTHR38115">
    <property type="entry name" value="LIPOCALIN-LIKE DOMAIN-CONTAINING PROTEIN"/>
    <property type="match status" value="1"/>
</dbReference>
<dbReference type="AlphaFoldDB" id="A0AA40AHT2"/>
<evidence type="ECO:0000313" key="2">
    <source>
        <dbReference type="Proteomes" id="UP001172102"/>
    </source>
</evidence>
<accession>A0AA40AHT2</accession>
<dbReference type="EMBL" id="JAUKUA010000004">
    <property type="protein sequence ID" value="KAK0716108.1"/>
    <property type="molecule type" value="Genomic_DNA"/>
</dbReference>
<proteinExistence type="predicted"/>